<gene>
    <name evidence="5" type="ORF">ABH15_07715</name>
</gene>
<dbReference type="CDD" id="cd06464">
    <property type="entry name" value="ACD_sHsps-like"/>
    <property type="match status" value="1"/>
</dbReference>
<name>A0A498H163_9EURY</name>
<organism evidence="5 6">
    <name type="scientific">Methanoculleus taiwanensis</name>
    <dbReference type="NCBI Taxonomy" id="1550565"/>
    <lineage>
        <taxon>Archaea</taxon>
        <taxon>Methanobacteriati</taxon>
        <taxon>Methanobacteriota</taxon>
        <taxon>Stenosarchaea group</taxon>
        <taxon>Methanomicrobia</taxon>
        <taxon>Methanomicrobiales</taxon>
        <taxon>Methanomicrobiaceae</taxon>
        <taxon>Methanoculleus</taxon>
    </lineage>
</organism>
<evidence type="ECO:0000313" key="6">
    <source>
        <dbReference type="Proteomes" id="UP000290932"/>
    </source>
</evidence>
<dbReference type="InterPro" id="IPR002068">
    <property type="entry name" value="A-crystallin/Hsp20_dom"/>
</dbReference>
<comment type="similarity">
    <text evidence="1 2">Belongs to the small heat shock protein (HSP20) family.</text>
</comment>
<dbReference type="InterPro" id="IPR008978">
    <property type="entry name" value="HSP20-like_chaperone"/>
</dbReference>
<evidence type="ECO:0000259" key="4">
    <source>
        <dbReference type="PROSITE" id="PS01031"/>
    </source>
</evidence>
<feature type="domain" description="SHSP" evidence="4">
    <location>
        <begin position="39"/>
        <end position="153"/>
    </location>
</feature>
<dbReference type="PANTHER" id="PTHR11527">
    <property type="entry name" value="HEAT-SHOCK PROTEIN 20 FAMILY MEMBER"/>
    <property type="match status" value="1"/>
</dbReference>
<dbReference type="PROSITE" id="PS01031">
    <property type="entry name" value="SHSP"/>
    <property type="match status" value="1"/>
</dbReference>
<dbReference type="SUPFAM" id="SSF49764">
    <property type="entry name" value="HSP20-like chaperones"/>
    <property type="match status" value="1"/>
</dbReference>
<dbReference type="EMBL" id="LHQS01000002">
    <property type="protein sequence ID" value="RXE56065.1"/>
    <property type="molecule type" value="Genomic_DNA"/>
</dbReference>
<evidence type="ECO:0000313" key="5">
    <source>
        <dbReference type="EMBL" id="RXE56065.1"/>
    </source>
</evidence>
<feature type="compositionally biased region" description="Basic and acidic residues" evidence="3">
    <location>
        <begin position="170"/>
        <end position="188"/>
    </location>
</feature>
<dbReference type="OrthoDB" id="198277at2157"/>
<dbReference type="Gene3D" id="2.60.40.790">
    <property type="match status" value="1"/>
</dbReference>
<sequence>MAFGRSPRGLRGGFDEMLAEMQRQFNEMAAGLREAQQQLPMVTGSEMVVDIREHDDEVLVVADLPGVERQDISLRLLEPKMLQISARHEEATEQEEAGYYLRERRFGSLSRTIALPVEVTDQGSEATFRNGVLEVRLKKTPEARGREILVGEGGGEQLTAGEPSGGSAAEEQRRHTEELRREAQEKMESSGYMSSEKVEQQAEQVDLGEKGSPEEARRAAELRKQKEQEYEEAKKKLT</sequence>
<dbReference type="InterPro" id="IPR031107">
    <property type="entry name" value="Small_HSP"/>
</dbReference>
<dbReference type="AlphaFoldDB" id="A0A498H163"/>
<protein>
    <submittedName>
        <fullName evidence="5">Heat-shock protein Hsp20</fullName>
    </submittedName>
</protein>
<evidence type="ECO:0000256" key="1">
    <source>
        <dbReference type="PROSITE-ProRule" id="PRU00285"/>
    </source>
</evidence>
<keyword evidence="6" id="KW-1185">Reference proteome</keyword>
<feature type="region of interest" description="Disordered" evidence="3">
    <location>
        <begin position="146"/>
        <end position="238"/>
    </location>
</feature>
<dbReference type="RefSeq" id="WP_128693795.1">
    <property type="nucleotide sequence ID" value="NZ_LHQS01000002.1"/>
</dbReference>
<comment type="caution">
    <text evidence="5">The sequence shown here is derived from an EMBL/GenBank/DDBJ whole genome shotgun (WGS) entry which is preliminary data.</text>
</comment>
<accession>A0A498H163</accession>
<evidence type="ECO:0000256" key="2">
    <source>
        <dbReference type="RuleBase" id="RU003616"/>
    </source>
</evidence>
<evidence type="ECO:0000256" key="3">
    <source>
        <dbReference type="SAM" id="MobiDB-lite"/>
    </source>
</evidence>
<reference evidence="5 6" key="1">
    <citation type="journal article" date="2015" name="Int. J. Syst. Evol. Microbiol.">
        <title>Methanoculleus taiwanensis sp. nov., a methanogen isolated from deep marine sediment at the deformation front area near Taiwan.</title>
        <authorList>
            <person name="Weng C.Y."/>
            <person name="Chen S.C."/>
            <person name="Lai M.C."/>
            <person name="Wu S.Y."/>
            <person name="Lin S."/>
            <person name="Yang T.F."/>
            <person name="Chen P.C."/>
        </authorList>
    </citation>
    <scope>NUCLEOTIDE SEQUENCE [LARGE SCALE GENOMIC DNA]</scope>
    <source>
        <strain evidence="5 6">CYW4</strain>
    </source>
</reference>
<feature type="compositionally biased region" description="Basic and acidic residues" evidence="3">
    <location>
        <begin position="207"/>
        <end position="238"/>
    </location>
</feature>
<proteinExistence type="inferred from homology"/>
<dbReference type="Proteomes" id="UP000290932">
    <property type="component" value="Unassembled WGS sequence"/>
</dbReference>
<dbReference type="Pfam" id="PF00011">
    <property type="entry name" value="HSP20"/>
    <property type="match status" value="1"/>
</dbReference>